<dbReference type="Proteomes" id="UP000663193">
    <property type="component" value="Chromosome 13"/>
</dbReference>
<dbReference type="AlphaFoldDB" id="A0A7U2FBY4"/>
<dbReference type="VEuPathDB" id="FungiDB:JI435_053990"/>
<sequence length="71" mass="7877">MGDANMLDRHGHSKIVKSEVYDPFGGFSRKIPINLSLLEVYAPGFAKLFQYPGVLGIKLNIFPSVIDAFVH</sequence>
<protein>
    <submittedName>
        <fullName evidence="1">Uncharacterized protein</fullName>
    </submittedName>
</protein>
<dbReference type="KEGG" id="pno:SNOG_05399"/>
<reference evidence="2" key="1">
    <citation type="journal article" date="2021" name="BMC Genomics">
        <title>Chromosome-level genome assembly and manually-curated proteome of model necrotroph Parastagonospora nodorum Sn15 reveals a genome-wide trove of candidate effector homologs, and redundancy of virulence-related functions within an accessory chromosome.</title>
        <authorList>
            <person name="Bertazzoni S."/>
            <person name="Jones D.A.B."/>
            <person name="Phan H.T."/>
            <person name="Tan K.-C."/>
            <person name="Hane J.K."/>
        </authorList>
    </citation>
    <scope>NUCLEOTIDE SEQUENCE [LARGE SCALE GENOMIC DNA]</scope>
    <source>
        <strain evidence="2">SN15 / ATCC MYA-4574 / FGSC 10173)</strain>
    </source>
</reference>
<dbReference type="EMBL" id="CP069035">
    <property type="protein sequence ID" value="QRD02446.1"/>
    <property type="molecule type" value="Genomic_DNA"/>
</dbReference>
<evidence type="ECO:0000313" key="1">
    <source>
        <dbReference type="EMBL" id="QRD02446.1"/>
    </source>
</evidence>
<organism evidence="1 2">
    <name type="scientific">Phaeosphaeria nodorum (strain SN15 / ATCC MYA-4574 / FGSC 10173)</name>
    <name type="common">Glume blotch fungus</name>
    <name type="synonym">Parastagonospora nodorum</name>
    <dbReference type="NCBI Taxonomy" id="321614"/>
    <lineage>
        <taxon>Eukaryota</taxon>
        <taxon>Fungi</taxon>
        <taxon>Dikarya</taxon>
        <taxon>Ascomycota</taxon>
        <taxon>Pezizomycotina</taxon>
        <taxon>Dothideomycetes</taxon>
        <taxon>Pleosporomycetidae</taxon>
        <taxon>Pleosporales</taxon>
        <taxon>Pleosporineae</taxon>
        <taxon>Phaeosphaeriaceae</taxon>
        <taxon>Parastagonospora</taxon>
    </lineage>
</organism>
<name>A0A7U2FBY4_PHANO</name>
<keyword evidence="2" id="KW-1185">Reference proteome</keyword>
<accession>A0A7U2FBY4</accession>
<proteinExistence type="predicted"/>
<dbReference type="RefSeq" id="XP_001795805.1">
    <property type="nucleotide sequence ID" value="XM_001795753.1"/>
</dbReference>
<gene>
    <name evidence="1" type="ORF">JI435_053990</name>
</gene>
<evidence type="ECO:0000313" key="2">
    <source>
        <dbReference type="Proteomes" id="UP000663193"/>
    </source>
</evidence>